<keyword evidence="5" id="KW-0067">ATP-binding</keyword>
<feature type="domain" description="PAC" evidence="10">
    <location>
        <begin position="345"/>
        <end position="397"/>
    </location>
</feature>
<dbReference type="Pfam" id="PF02518">
    <property type="entry name" value="HATPase_c"/>
    <property type="match status" value="1"/>
</dbReference>
<dbReference type="Gene3D" id="1.10.287.130">
    <property type="match status" value="1"/>
</dbReference>
<dbReference type="SUPFAM" id="SSF55874">
    <property type="entry name" value="ATPase domain of HSP90 chaperone/DNA topoisomerase II/histidine kinase"/>
    <property type="match status" value="1"/>
</dbReference>
<dbReference type="SMART" id="SM00086">
    <property type="entry name" value="PAC"/>
    <property type="match status" value="2"/>
</dbReference>
<gene>
    <name evidence="11" type="ORF">NEF87_000461</name>
</gene>
<dbReference type="Pfam" id="PF00512">
    <property type="entry name" value="HisKA"/>
    <property type="match status" value="1"/>
</dbReference>
<dbReference type="SMART" id="SM00388">
    <property type="entry name" value="HisKA"/>
    <property type="match status" value="1"/>
</dbReference>
<dbReference type="InterPro" id="IPR013656">
    <property type="entry name" value="PAS_4"/>
</dbReference>
<dbReference type="EC" id="2.7.-.-" evidence="11"/>
<evidence type="ECO:0000259" key="7">
    <source>
        <dbReference type="PROSITE" id="PS50109"/>
    </source>
</evidence>
<dbReference type="Pfam" id="PF00989">
    <property type="entry name" value="PAS"/>
    <property type="match status" value="1"/>
</dbReference>
<evidence type="ECO:0000256" key="1">
    <source>
        <dbReference type="ARBA" id="ARBA00022553"/>
    </source>
</evidence>
<dbReference type="Proteomes" id="UP001208689">
    <property type="component" value="Chromosome"/>
</dbReference>
<dbReference type="InterPro" id="IPR003594">
    <property type="entry name" value="HATPase_dom"/>
</dbReference>
<dbReference type="InterPro" id="IPR001789">
    <property type="entry name" value="Sig_transdc_resp-reg_receiver"/>
</dbReference>
<feature type="domain" description="PAC" evidence="10">
    <location>
        <begin position="216"/>
        <end position="266"/>
    </location>
</feature>
<dbReference type="InterPro" id="IPR011006">
    <property type="entry name" value="CheY-like_superfamily"/>
</dbReference>
<evidence type="ECO:0000256" key="3">
    <source>
        <dbReference type="ARBA" id="ARBA00022741"/>
    </source>
</evidence>
<dbReference type="InterPro" id="IPR003661">
    <property type="entry name" value="HisK_dim/P_dom"/>
</dbReference>
<feature type="domain" description="Response regulatory" evidence="8">
    <location>
        <begin position="646"/>
        <end position="766"/>
    </location>
</feature>
<dbReference type="GO" id="GO:0016740">
    <property type="term" value="F:transferase activity"/>
    <property type="evidence" value="ECO:0007669"/>
    <property type="project" value="UniProtKB-KW"/>
</dbReference>
<evidence type="ECO:0000256" key="5">
    <source>
        <dbReference type="ARBA" id="ARBA00022840"/>
    </source>
</evidence>
<dbReference type="CDD" id="cd00130">
    <property type="entry name" value="PAS"/>
    <property type="match status" value="3"/>
</dbReference>
<name>A0ABY6HNP9_9ARCH</name>
<evidence type="ECO:0000259" key="8">
    <source>
        <dbReference type="PROSITE" id="PS50110"/>
    </source>
</evidence>
<dbReference type="SUPFAM" id="SSF52172">
    <property type="entry name" value="CheY-like"/>
    <property type="match status" value="1"/>
</dbReference>
<feature type="domain" description="PAS" evidence="9">
    <location>
        <begin position="5"/>
        <end position="58"/>
    </location>
</feature>
<keyword evidence="1" id="KW-0597">Phosphoprotein</keyword>
<evidence type="ECO:0000313" key="11">
    <source>
        <dbReference type="EMBL" id="UYP44176.1"/>
    </source>
</evidence>
<dbReference type="InterPro" id="IPR036097">
    <property type="entry name" value="HisK_dim/P_sf"/>
</dbReference>
<feature type="domain" description="PAS" evidence="9">
    <location>
        <begin position="267"/>
        <end position="340"/>
    </location>
</feature>
<dbReference type="SMART" id="SM00387">
    <property type="entry name" value="HATPase_c"/>
    <property type="match status" value="1"/>
</dbReference>
<keyword evidence="2 11" id="KW-0808">Transferase</keyword>
<dbReference type="InterPro" id="IPR004358">
    <property type="entry name" value="Sig_transdc_His_kin-like_C"/>
</dbReference>
<dbReference type="PROSITE" id="PS50110">
    <property type="entry name" value="RESPONSE_REGULATORY"/>
    <property type="match status" value="1"/>
</dbReference>
<keyword evidence="3" id="KW-0547">Nucleotide-binding</keyword>
<keyword evidence="4" id="KW-0418">Kinase</keyword>
<feature type="domain" description="PAS" evidence="9">
    <location>
        <begin position="144"/>
        <end position="214"/>
    </location>
</feature>
<dbReference type="InterPro" id="IPR013767">
    <property type="entry name" value="PAS_fold"/>
</dbReference>
<dbReference type="Pfam" id="PF13426">
    <property type="entry name" value="PAS_9"/>
    <property type="match status" value="1"/>
</dbReference>
<evidence type="ECO:0000313" key="12">
    <source>
        <dbReference type="Proteomes" id="UP001208689"/>
    </source>
</evidence>
<feature type="domain" description="Histidine kinase" evidence="7">
    <location>
        <begin position="410"/>
        <end position="627"/>
    </location>
</feature>
<dbReference type="SUPFAM" id="SSF47384">
    <property type="entry name" value="Homodimeric domain of signal transducing histidine kinase"/>
    <property type="match status" value="1"/>
</dbReference>
<dbReference type="InterPro" id="IPR001610">
    <property type="entry name" value="PAC"/>
</dbReference>
<evidence type="ECO:0000259" key="9">
    <source>
        <dbReference type="PROSITE" id="PS50112"/>
    </source>
</evidence>
<dbReference type="NCBIfam" id="TIGR00229">
    <property type="entry name" value="sensory_box"/>
    <property type="match status" value="2"/>
</dbReference>
<dbReference type="PROSITE" id="PS50109">
    <property type="entry name" value="HIS_KIN"/>
    <property type="match status" value="1"/>
</dbReference>
<reference evidence="11" key="1">
    <citation type="submission" date="2022-09" db="EMBL/GenBank/DDBJ databases">
        <title>Actin cytoskeleton and complex cell architecture in an #Asgard archaeon.</title>
        <authorList>
            <person name="Ponce Toledo R.I."/>
            <person name="Schleper C."/>
            <person name="Rodrigues Oliveira T."/>
            <person name="Wollweber F."/>
            <person name="Xu J."/>
            <person name="Rittmann S."/>
            <person name="Klingl A."/>
            <person name="Pilhofer M."/>
        </authorList>
    </citation>
    <scope>NUCLEOTIDE SEQUENCE</scope>
    <source>
        <strain evidence="11">B-35</strain>
    </source>
</reference>
<dbReference type="PROSITE" id="PS50113">
    <property type="entry name" value="PAC"/>
    <property type="match status" value="3"/>
</dbReference>
<dbReference type="SMART" id="SM00448">
    <property type="entry name" value="REC"/>
    <property type="match status" value="1"/>
</dbReference>
<dbReference type="Pfam" id="PF00072">
    <property type="entry name" value="Response_reg"/>
    <property type="match status" value="1"/>
</dbReference>
<accession>A0ABY6HNP9</accession>
<dbReference type="PANTHER" id="PTHR43065:SF42">
    <property type="entry name" value="TWO-COMPONENT SENSOR PPRA"/>
    <property type="match status" value="1"/>
</dbReference>
<dbReference type="CDD" id="cd00082">
    <property type="entry name" value="HisKA"/>
    <property type="match status" value="1"/>
</dbReference>
<proteinExistence type="predicted"/>
<evidence type="ECO:0000256" key="6">
    <source>
        <dbReference type="ARBA" id="ARBA00023012"/>
    </source>
</evidence>
<dbReference type="PRINTS" id="PR00344">
    <property type="entry name" value="BCTRLSENSOR"/>
</dbReference>
<dbReference type="Pfam" id="PF08448">
    <property type="entry name" value="PAS_4"/>
    <property type="match status" value="1"/>
</dbReference>
<dbReference type="InterPro" id="IPR036890">
    <property type="entry name" value="HATPase_C_sf"/>
</dbReference>
<sequence>MIPIISTEILEFLKFLPDPAFIINNEGIVAGWNEPMEKITGILEENILGKGDYEYALPFYGKRRPMLIDLVSKSEKDIKQYFSLVDHHGTSLIGENYLPKFNNGSHFEIKAKLLHNQKGEVIGAIEILKDITESVQAEVMLAENEEKFSAFFHDSMDAILITNIEGKITECNQKAIKLLGFSRENLYMKPFHEFFHATKQQVSTQQFFQILDVDHVQFETQLTKKNKSVIYVEIQAIKFEVGQKQMIQCIIRDITVRKLAENNLIKSREQLAVTLRVIGDGVITTDTNGKIVLINKVAENLTGWTQEEAIGKDIMTVFKIIDTVSLEPRENPIKRAIKNGGFEEYIRKTSLISKTGNSYSISESGKLILDKQNQIQGIVIVFHDITEKQKMEEIFYKNQKIESIGVLAGGIAHDFNNFLTTILGNLTIAQTSGGDNSDLQEILEEAEKACIRARDLTKQLLTFSKGGAPIKEITTIQELILDTTNFTLRGTKCAKKITFQDNLWSVDIDKGQISQVLNNILINADQAMPNGGTIVLDVKNIISAPHQKPFLAKNQKFLHISIKDDGIGIPNENLSRIFDPYFSTKETGNGLGLAVSYSIIKNHGGALIVESEVGKGTTVSIYLPAVENIKKTDSNVRYLSTPKGGKVLVMDDDPTILEVLEKMLILLGYQPVKTTTGEELLEVFMTFQKQSENISAVILDLTIAGGMGGKETMEKLREISPSVNAIVSSGYSNDPIMANYSAFGFKNLLVKPFTINELKNALLSLNQEI</sequence>
<evidence type="ECO:0000256" key="2">
    <source>
        <dbReference type="ARBA" id="ARBA00022679"/>
    </source>
</evidence>
<dbReference type="Gene3D" id="3.40.50.2300">
    <property type="match status" value="1"/>
</dbReference>
<dbReference type="SMART" id="SM00091">
    <property type="entry name" value="PAS"/>
    <property type="match status" value="3"/>
</dbReference>
<dbReference type="SUPFAM" id="SSF55785">
    <property type="entry name" value="PYP-like sensor domain (PAS domain)"/>
    <property type="match status" value="3"/>
</dbReference>
<evidence type="ECO:0000256" key="4">
    <source>
        <dbReference type="ARBA" id="ARBA00022777"/>
    </source>
</evidence>
<keyword evidence="6" id="KW-0902">Two-component regulatory system</keyword>
<keyword evidence="12" id="KW-1185">Reference proteome</keyword>
<protein>
    <submittedName>
        <fullName evidence="11">Adaptive-response sensory-kinase SasA</fullName>
        <ecNumber evidence="11">2.7.-.-</ecNumber>
    </submittedName>
</protein>
<dbReference type="EMBL" id="CP104013">
    <property type="protein sequence ID" value="UYP44176.1"/>
    <property type="molecule type" value="Genomic_DNA"/>
</dbReference>
<dbReference type="InterPro" id="IPR000700">
    <property type="entry name" value="PAS-assoc_C"/>
</dbReference>
<organism evidence="11 12">
    <name type="scientific">Candidatus Lokiarchaeum ossiferum</name>
    <dbReference type="NCBI Taxonomy" id="2951803"/>
    <lineage>
        <taxon>Archaea</taxon>
        <taxon>Promethearchaeati</taxon>
        <taxon>Promethearchaeota</taxon>
        <taxon>Promethearchaeia</taxon>
        <taxon>Promethearchaeales</taxon>
        <taxon>Promethearchaeaceae</taxon>
        <taxon>Candidatus Lokiarchaeum</taxon>
    </lineage>
</organism>
<dbReference type="PANTHER" id="PTHR43065">
    <property type="entry name" value="SENSOR HISTIDINE KINASE"/>
    <property type="match status" value="1"/>
</dbReference>
<dbReference type="Gene3D" id="3.30.565.10">
    <property type="entry name" value="Histidine kinase-like ATPase, C-terminal domain"/>
    <property type="match status" value="1"/>
</dbReference>
<dbReference type="InterPro" id="IPR000014">
    <property type="entry name" value="PAS"/>
</dbReference>
<feature type="domain" description="PAC" evidence="10">
    <location>
        <begin position="92"/>
        <end position="143"/>
    </location>
</feature>
<evidence type="ECO:0000259" key="10">
    <source>
        <dbReference type="PROSITE" id="PS50113"/>
    </source>
</evidence>
<dbReference type="PROSITE" id="PS50112">
    <property type="entry name" value="PAS"/>
    <property type="match status" value="3"/>
</dbReference>
<dbReference type="InterPro" id="IPR005467">
    <property type="entry name" value="His_kinase_dom"/>
</dbReference>
<dbReference type="Gene3D" id="3.30.450.20">
    <property type="entry name" value="PAS domain"/>
    <property type="match status" value="3"/>
</dbReference>
<dbReference type="InterPro" id="IPR035965">
    <property type="entry name" value="PAS-like_dom_sf"/>
</dbReference>